<proteinExistence type="predicted"/>
<gene>
    <name evidence="1" type="ORF">F4559_002220</name>
</gene>
<keyword evidence="2" id="KW-1185">Reference proteome</keyword>
<name>A0A7W7WV99_9PSEU</name>
<dbReference type="AlphaFoldDB" id="A0A7W7WV99"/>
<dbReference type="Proteomes" id="UP000542674">
    <property type="component" value="Unassembled WGS sequence"/>
</dbReference>
<dbReference type="RefSeq" id="WP_281386297.1">
    <property type="nucleotide sequence ID" value="NZ_BAABAI010000015.1"/>
</dbReference>
<sequence>MTHEALDPVIARLLCGELARRLRVEAGLDPGTASRDLREVMPSF</sequence>
<dbReference type="EMBL" id="JACHJS010000001">
    <property type="protein sequence ID" value="MBB4964861.1"/>
    <property type="molecule type" value="Genomic_DNA"/>
</dbReference>
<comment type="caution">
    <text evidence="1">The sequence shown here is derived from an EMBL/GenBank/DDBJ whole genome shotgun (WGS) entry which is preliminary data.</text>
</comment>
<evidence type="ECO:0000313" key="1">
    <source>
        <dbReference type="EMBL" id="MBB4964861.1"/>
    </source>
</evidence>
<reference evidence="1 2" key="1">
    <citation type="submission" date="2020-08" db="EMBL/GenBank/DDBJ databases">
        <title>Sequencing the genomes of 1000 actinobacteria strains.</title>
        <authorList>
            <person name="Klenk H.-P."/>
        </authorList>
    </citation>
    <scope>NUCLEOTIDE SEQUENCE [LARGE SCALE GENOMIC DNA]</scope>
    <source>
        <strain evidence="1 2">DSM 45084</strain>
    </source>
</reference>
<evidence type="ECO:0000313" key="2">
    <source>
        <dbReference type="Proteomes" id="UP000542674"/>
    </source>
</evidence>
<accession>A0A7W7WV99</accession>
<organism evidence="1 2">
    <name type="scientific">Saccharothrix violaceirubra</name>
    <dbReference type="NCBI Taxonomy" id="413306"/>
    <lineage>
        <taxon>Bacteria</taxon>
        <taxon>Bacillati</taxon>
        <taxon>Actinomycetota</taxon>
        <taxon>Actinomycetes</taxon>
        <taxon>Pseudonocardiales</taxon>
        <taxon>Pseudonocardiaceae</taxon>
        <taxon>Saccharothrix</taxon>
    </lineage>
</organism>
<protein>
    <submittedName>
        <fullName evidence="1">Uncharacterized protein</fullName>
    </submittedName>
</protein>